<gene>
    <name evidence="1" type="ORF">WN944_015122</name>
</gene>
<dbReference type="InterPro" id="IPR050608">
    <property type="entry name" value="NmrA-type/Isoflavone_red_sf"/>
</dbReference>
<evidence type="ECO:0008006" key="3">
    <source>
        <dbReference type="Google" id="ProtNLM"/>
    </source>
</evidence>
<dbReference type="Gene3D" id="3.90.25.10">
    <property type="entry name" value="UDP-galactose 4-epimerase, domain 1"/>
    <property type="match status" value="1"/>
</dbReference>
<protein>
    <recommendedName>
        <fullName evidence="3">NmrA-like domain-containing protein</fullName>
    </recommendedName>
</protein>
<dbReference type="EMBL" id="JBCGBO010000005">
    <property type="protein sequence ID" value="KAK9199928.1"/>
    <property type="molecule type" value="Genomic_DNA"/>
</dbReference>
<reference evidence="1 2" key="1">
    <citation type="submission" date="2024-05" db="EMBL/GenBank/DDBJ databases">
        <title>Haplotype-resolved chromosome-level genome assembly of Huyou (Citrus changshanensis).</title>
        <authorList>
            <person name="Miao C."/>
            <person name="Chen W."/>
            <person name="Wu Y."/>
            <person name="Wang L."/>
            <person name="Zhao S."/>
            <person name="Grierson D."/>
            <person name="Xu C."/>
            <person name="Chen K."/>
        </authorList>
    </citation>
    <scope>NUCLEOTIDE SEQUENCE [LARGE SCALE GENOMIC DNA]</scope>
    <source>
        <strain evidence="1">01-14</strain>
        <tissue evidence="1">Leaf</tissue>
    </source>
</reference>
<evidence type="ECO:0000313" key="1">
    <source>
        <dbReference type="EMBL" id="KAK9199928.1"/>
    </source>
</evidence>
<accession>A0AAP0M6W1</accession>
<organism evidence="1 2">
    <name type="scientific">Citrus x changshan-huyou</name>
    <dbReference type="NCBI Taxonomy" id="2935761"/>
    <lineage>
        <taxon>Eukaryota</taxon>
        <taxon>Viridiplantae</taxon>
        <taxon>Streptophyta</taxon>
        <taxon>Embryophyta</taxon>
        <taxon>Tracheophyta</taxon>
        <taxon>Spermatophyta</taxon>
        <taxon>Magnoliopsida</taxon>
        <taxon>eudicotyledons</taxon>
        <taxon>Gunneridae</taxon>
        <taxon>Pentapetalae</taxon>
        <taxon>rosids</taxon>
        <taxon>malvids</taxon>
        <taxon>Sapindales</taxon>
        <taxon>Rutaceae</taxon>
        <taxon>Aurantioideae</taxon>
        <taxon>Citrus</taxon>
    </lineage>
</organism>
<dbReference type="Gene3D" id="3.40.50.720">
    <property type="entry name" value="NAD(P)-binding Rossmann-like Domain"/>
    <property type="match status" value="1"/>
</dbReference>
<dbReference type="PANTHER" id="PTHR43349:SF9">
    <property type="entry name" value="PHENYLCOUMARAN BENZYLIC ETHER REDUCTASE-LIKE PROTEIN"/>
    <property type="match status" value="1"/>
</dbReference>
<proteinExistence type="predicted"/>
<evidence type="ECO:0000313" key="2">
    <source>
        <dbReference type="Proteomes" id="UP001428341"/>
    </source>
</evidence>
<dbReference type="Proteomes" id="UP001428341">
    <property type="component" value="Unassembled WGS sequence"/>
</dbReference>
<sequence>MPLPPFEAYLEKKRIVRRAIEAAEIPYTFVSANCYGAYFVNVLLRPSEPHDDVVVYGNGEAKGTYTFPMHKSKFQKGSCFRGRTSKRILE</sequence>
<comment type="caution">
    <text evidence="1">The sequence shown here is derived from an EMBL/GenBank/DDBJ whole genome shotgun (WGS) entry which is preliminary data.</text>
</comment>
<keyword evidence="2" id="KW-1185">Reference proteome</keyword>
<dbReference type="PANTHER" id="PTHR43349">
    <property type="entry name" value="PINORESINOL REDUCTASE-RELATED"/>
    <property type="match status" value="1"/>
</dbReference>
<dbReference type="AlphaFoldDB" id="A0AAP0M6W1"/>
<name>A0AAP0M6W1_9ROSI</name>